<dbReference type="Pfam" id="PF00855">
    <property type="entry name" value="PWWP"/>
    <property type="match status" value="1"/>
</dbReference>
<dbReference type="PROSITE" id="PS50812">
    <property type="entry name" value="PWWP"/>
    <property type="match status" value="1"/>
</dbReference>
<dbReference type="GO" id="GO:0005634">
    <property type="term" value="C:nucleus"/>
    <property type="evidence" value="ECO:0007669"/>
    <property type="project" value="UniProtKB-ARBA"/>
</dbReference>
<feature type="compositionally biased region" description="Basic residues" evidence="2">
    <location>
        <begin position="349"/>
        <end position="359"/>
    </location>
</feature>
<feature type="compositionally biased region" description="Pro residues" evidence="2">
    <location>
        <begin position="1138"/>
        <end position="1161"/>
    </location>
</feature>
<dbReference type="InterPro" id="IPR008942">
    <property type="entry name" value="ENTH_VHS"/>
</dbReference>
<evidence type="ECO:0000256" key="2">
    <source>
        <dbReference type="SAM" id="MobiDB-lite"/>
    </source>
</evidence>
<comment type="caution">
    <text evidence="5">The sequence shown here is derived from an EMBL/GenBank/DDBJ whole genome shotgun (WGS) entry which is preliminary data.</text>
</comment>
<dbReference type="PANTHER" id="PTHR12550:SF49">
    <property type="entry name" value="PROTEIN HUA2-LIKE 2-RELATED"/>
    <property type="match status" value="1"/>
</dbReference>
<dbReference type="InterPro" id="IPR006569">
    <property type="entry name" value="CID_dom"/>
</dbReference>
<evidence type="ECO:0000313" key="6">
    <source>
        <dbReference type="Proteomes" id="UP001237642"/>
    </source>
</evidence>
<feature type="compositionally biased region" description="Basic and acidic residues" evidence="2">
    <location>
        <begin position="799"/>
        <end position="811"/>
    </location>
</feature>
<dbReference type="Gene3D" id="1.25.40.90">
    <property type="match status" value="1"/>
</dbReference>
<dbReference type="PROSITE" id="PS51391">
    <property type="entry name" value="CID"/>
    <property type="match status" value="1"/>
</dbReference>
<feature type="region of interest" description="Disordered" evidence="2">
    <location>
        <begin position="1127"/>
        <end position="1161"/>
    </location>
</feature>
<dbReference type="InterPro" id="IPR000313">
    <property type="entry name" value="PWWP_dom"/>
</dbReference>
<feature type="region of interest" description="Disordered" evidence="2">
    <location>
        <begin position="421"/>
        <end position="443"/>
    </location>
</feature>
<feature type="domain" description="CID" evidence="4">
    <location>
        <begin position="875"/>
        <end position="1016"/>
    </location>
</feature>
<dbReference type="Gene3D" id="2.30.30.140">
    <property type="match status" value="1"/>
</dbReference>
<feature type="compositionally biased region" description="Low complexity" evidence="2">
    <location>
        <begin position="812"/>
        <end position="825"/>
    </location>
</feature>
<sequence length="1391" mass="152751">MAPNRRKAAKSGGDQREWNAGDLVLAKVKGFPAWPARVDDSVKWGFPAEPKKVFVYFFGTRQIAFCNPVDVEAFTEDKKQLLKVKHHAKGSDFVLAVNEINEYFAKLKSEDRSTNVTMPNGSNSAESLADFYVKGEASKAISGTFRESADSSKVKLDDGITVGEASASEKQDPFHVDKTPSEDPTCNVNEKEMPLPTMYTMKNKKVTQTQNFITEKRVMSAQWSRNSSQVDSHKLRNSIQPSSNIIRTAGIVDQNGMRDASSKIKRIKKSPDLFELNDVDSPTFVSSSSYEENDSETGMADSDTLSFNGGIIVESGYKLAQTESVVECSFGDTELIQRPDLQSSAVIVKKKRKPSKKRANSGTNERIIGRFQKQPELETETEEHTAGQILPSNNKDWDAKYINEVGDEHLPLLKRARVRMGGPSSEVEEPDSSVQLEEKPSEVSDCRMVQLKAPLNSEVDSALDRNPSVGMEGFDNSSMTKNFPLNNAPHGEVKKFFGRPLDVEAALPPSKRIQRALEAMSANVSEDVQETSKAPSSMRSFVNASCFLAASNCYNTSPGNKLEGETILCNVDLSGRAASQDEILGSSTNLISLGDDKDPASCAEVKDCNISLSGIYSPKPTSCGTGVAVEVVDYSDCKDPGVSSLSKNLPEPIVMSQRPVHSAAVVLDRGLISQKGKQEDILRPSVDSHRIVNLEAGKPFQENDPTRISTKNLDPVLVSEGIVNGLTHVDTDPLPCNLQNNCDTNNLSKLDTDKDNKDKGMFVLKEKTTVKDFEVFPSSPKEARPTSLQDVPHLLLSRSDSEDHSSCKDVSDIGSSPSSNGGSDSVLVPLDNTSGCNVTAADNVVLYSNNGCCSLDAPSPHEYPKHAGKENGKVQASDALASFKVFLRLLTRTKDSIGCVTRIALECGKLGIASEVVEVLACYLEREPRLPKRVDLFFLVDSILQCSRGLKGEIGGLYSSGIQALLPRFLLAAAPPGSNGQENRRQCLKVLRLWQERRVLPESVIHRHIQDLDSACNPASVEQVFDDPLREVQGMVDDYGSNPSFQLPCSRMPKDEGCDSDGENFEAVTPEHNSEKTEGQIPIAAKGKQSYLLDPVDGEVEMEDVSPWEADDLDSTGNVRDHIAEDSKHRFEQKSPVNFPPPPKNVAPSSPPRIAPQPPLPLLPSPLLSTLPNPLTNVTDSKLYVSLNSYSQVDGAIAHSKTFHTMPHISETVNSRPSGGVPVSRLQVQPVNSAPHINGALSQKKSFHLRPPQPAPSNQFSYVKSDHQKPEHRTPTREIPSLSYPNRLHFLRNRDRGNFYVDHDRFEAGPHDVGNNWSHSEPSFAGPNYHDRRRLPYANSGPLREPPLSNRSWAFPLRDMNHREVMPRRPPLGGPIPVASRGPNYWQSSPR</sequence>
<keyword evidence="1" id="KW-0507">mRNA processing</keyword>
<dbReference type="PANTHER" id="PTHR12550">
    <property type="entry name" value="HEPATOMA-DERIVED GROWTH FACTOR-RELATED"/>
    <property type="match status" value="1"/>
</dbReference>
<organism evidence="5 6">
    <name type="scientific">Heracleum sosnowskyi</name>
    <dbReference type="NCBI Taxonomy" id="360622"/>
    <lineage>
        <taxon>Eukaryota</taxon>
        <taxon>Viridiplantae</taxon>
        <taxon>Streptophyta</taxon>
        <taxon>Embryophyta</taxon>
        <taxon>Tracheophyta</taxon>
        <taxon>Spermatophyta</taxon>
        <taxon>Magnoliopsida</taxon>
        <taxon>eudicotyledons</taxon>
        <taxon>Gunneridae</taxon>
        <taxon>Pentapetalae</taxon>
        <taxon>asterids</taxon>
        <taxon>campanulids</taxon>
        <taxon>Apiales</taxon>
        <taxon>Apiaceae</taxon>
        <taxon>Apioideae</taxon>
        <taxon>apioid superclade</taxon>
        <taxon>Tordylieae</taxon>
        <taxon>Tordyliinae</taxon>
        <taxon>Heracleum</taxon>
    </lineage>
</organism>
<feature type="region of interest" description="Disordered" evidence="2">
    <location>
        <begin position="349"/>
        <end position="394"/>
    </location>
</feature>
<keyword evidence="5" id="KW-0575">Peroxidase</keyword>
<dbReference type="Pfam" id="PF04818">
    <property type="entry name" value="CID"/>
    <property type="match status" value="1"/>
</dbReference>
<feature type="region of interest" description="Disordered" evidence="2">
    <location>
        <begin position="798"/>
        <end position="826"/>
    </location>
</feature>
<evidence type="ECO:0000259" key="4">
    <source>
        <dbReference type="PROSITE" id="PS51391"/>
    </source>
</evidence>
<dbReference type="GO" id="GO:0004601">
    <property type="term" value="F:peroxidase activity"/>
    <property type="evidence" value="ECO:0007669"/>
    <property type="project" value="UniProtKB-KW"/>
</dbReference>
<feature type="region of interest" description="Disordered" evidence="2">
    <location>
        <begin position="1312"/>
        <end position="1351"/>
    </location>
</feature>
<name>A0AAD8MI84_9APIA</name>
<reference evidence="5" key="2">
    <citation type="submission" date="2023-05" db="EMBL/GenBank/DDBJ databases">
        <authorList>
            <person name="Schelkunov M.I."/>
        </authorList>
    </citation>
    <scope>NUCLEOTIDE SEQUENCE</scope>
    <source>
        <strain evidence="5">Hsosn_3</strain>
        <tissue evidence="5">Leaf</tissue>
    </source>
</reference>
<dbReference type="Proteomes" id="UP001237642">
    <property type="component" value="Unassembled WGS sequence"/>
</dbReference>
<protein>
    <submittedName>
        <fullName evidence="5">Glutathione peroxidase</fullName>
    </submittedName>
</protein>
<dbReference type="SMART" id="SM00582">
    <property type="entry name" value="RPR"/>
    <property type="match status" value="1"/>
</dbReference>
<dbReference type="SMART" id="SM00293">
    <property type="entry name" value="PWWP"/>
    <property type="match status" value="1"/>
</dbReference>
<dbReference type="GO" id="GO:0006397">
    <property type="term" value="P:mRNA processing"/>
    <property type="evidence" value="ECO:0007669"/>
    <property type="project" value="UniProtKB-KW"/>
</dbReference>
<evidence type="ECO:0000259" key="3">
    <source>
        <dbReference type="PROSITE" id="PS50812"/>
    </source>
</evidence>
<feature type="compositionally biased region" description="Basic and acidic residues" evidence="2">
    <location>
        <begin position="1264"/>
        <end position="1276"/>
    </location>
</feature>
<accession>A0AAD8MI84</accession>
<evidence type="ECO:0000313" key="5">
    <source>
        <dbReference type="EMBL" id="KAK1372948.1"/>
    </source>
</evidence>
<feature type="region of interest" description="Disordered" evidence="2">
    <location>
        <begin position="1245"/>
        <end position="1281"/>
    </location>
</feature>
<feature type="domain" description="PWWP" evidence="3">
    <location>
        <begin position="20"/>
        <end position="77"/>
    </location>
</feature>
<proteinExistence type="predicted"/>
<reference evidence="5" key="1">
    <citation type="submission" date="2023-02" db="EMBL/GenBank/DDBJ databases">
        <title>Genome of toxic invasive species Heracleum sosnowskyi carries increased number of genes despite the absence of recent whole-genome duplications.</title>
        <authorList>
            <person name="Schelkunov M."/>
            <person name="Shtratnikova V."/>
            <person name="Makarenko M."/>
            <person name="Klepikova A."/>
            <person name="Omelchenko D."/>
            <person name="Novikova G."/>
            <person name="Obukhova E."/>
            <person name="Bogdanov V."/>
            <person name="Penin A."/>
            <person name="Logacheva M."/>
        </authorList>
    </citation>
    <scope>NUCLEOTIDE SEQUENCE</scope>
    <source>
        <strain evidence="5">Hsosn_3</strain>
        <tissue evidence="5">Leaf</tissue>
    </source>
</reference>
<keyword evidence="6" id="KW-1185">Reference proteome</keyword>
<dbReference type="EMBL" id="JAUIZM010000007">
    <property type="protein sequence ID" value="KAK1372948.1"/>
    <property type="molecule type" value="Genomic_DNA"/>
</dbReference>
<gene>
    <name evidence="5" type="ORF">POM88_029141</name>
</gene>
<evidence type="ECO:0000256" key="1">
    <source>
        <dbReference type="ARBA" id="ARBA00022664"/>
    </source>
</evidence>
<dbReference type="SUPFAM" id="SSF63748">
    <property type="entry name" value="Tudor/PWWP/MBT"/>
    <property type="match status" value="1"/>
</dbReference>
<keyword evidence="5" id="KW-0560">Oxidoreductase</keyword>
<feature type="region of interest" description="Disordered" evidence="2">
    <location>
        <begin position="1367"/>
        <end position="1391"/>
    </location>
</feature>